<evidence type="ECO:0000313" key="2">
    <source>
        <dbReference type="EMBL" id="TCL37398.1"/>
    </source>
</evidence>
<dbReference type="AlphaFoldDB" id="A0A4R1PXN5"/>
<dbReference type="OrthoDB" id="123158at2"/>
<keyword evidence="2" id="KW-0503">Monooxygenase</keyword>
<reference evidence="2 3" key="1">
    <citation type="submission" date="2019-03" db="EMBL/GenBank/DDBJ databases">
        <title>Genomic Encyclopedia of Type Strains, Phase IV (KMG-IV): sequencing the most valuable type-strain genomes for metagenomic binning, comparative biology and taxonomic classification.</title>
        <authorList>
            <person name="Goeker M."/>
        </authorList>
    </citation>
    <scope>NUCLEOTIDE SEQUENCE [LARGE SCALE GENOMIC DNA]</scope>
    <source>
        <strain evidence="2 3">DSM 15969</strain>
    </source>
</reference>
<dbReference type="SUPFAM" id="SSF54909">
    <property type="entry name" value="Dimeric alpha+beta barrel"/>
    <property type="match status" value="1"/>
</dbReference>
<dbReference type="GO" id="GO:0004497">
    <property type="term" value="F:monooxygenase activity"/>
    <property type="evidence" value="ECO:0007669"/>
    <property type="project" value="UniProtKB-KW"/>
</dbReference>
<dbReference type="PROSITE" id="PS51725">
    <property type="entry name" value="ABM"/>
    <property type="match status" value="1"/>
</dbReference>
<organism evidence="2 3">
    <name type="scientific">Anaerospora hongkongensis</name>
    <dbReference type="NCBI Taxonomy" id="244830"/>
    <lineage>
        <taxon>Bacteria</taxon>
        <taxon>Bacillati</taxon>
        <taxon>Bacillota</taxon>
        <taxon>Negativicutes</taxon>
        <taxon>Selenomonadales</taxon>
        <taxon>Sporomusaceae</taxon>
        <taxon>Anaerospora</taxon>
    </lineage>
</organism>
<feature type="domain" description="ABM" evidence="1">
    <location>
        <begin position="2"/>
        <end position="94"/>
    </location>
</feature>
<dbReference type="InterPro" id="IPR011008">
    <property type="entry name" value="Dimeric_a/b-barrel"/>
</dbReference>
<dbReference type="PANTHER" id="PTHR33336:SF15">
    <property type="entry name" value="ABM DOMAIN-CONTAINING PROTEIN"/>
    <property type="match status" value="1"/>
</dbReference>
<keyword evidence="3" id="KW-1185">Reference proteome</keyword>
<evidence type="ECO:0000259" key="1">
    <source>
        <dbReference type="PROSITE" id="PS51725"/>
    </source>
</evidence>
<keyword evidence="2" id="KW-0560">Oxidoreductase</keyword>
<gene>
    <name evidence="2" type="ORF">EV210_106267</name>
</gene>
<name>A0A4R1PXN5_9FIRM</name>
<proteinExistence type="predicted"/>
<dbReference type="EMBL" id="SLUI01000006">
    <property type="protein sequence ID" value="TCL37398.1"/>
    <property type="molecule type" value="Genomic_DNA"/>
</dbReference>
<dbReference type="InterPro" id="IPR050744">
    <property type="entry name" value="AI-2_Isomerase_LsrG"/>
</dbReference>
<dbReference type="Proteomes" id="UP000295063">
    <property type="component" value="Unassembled WGS sequence"/>
</dbReference>
<sequence length="94" mass="11060">MIKVIARSIIKENSLPEALVLYQLLVQETVKEQGCISYELFQELDNPNNLTLIEEWEDLEALKRHTETSHFITLVQQLAQFEKELPVLLYKKLF</sequence>
<evidence type="ECO:0000313" key="3">
    <source>
        <dbReference type="Proteomes" id="UP000295063"/>
    </source>
</evidence>
<protein>
    <submittedName>
        <fullName evidence="2">Quinol monooxygenase YgiN</fullName>
    </submittedName>
</protein>
<dbReference type="InterPro" id="IPR007138">
    <property type="entry name" value="ABM_dom"/>
</dbReference>
<accession>A0A4R1PXN5</accession>
<dbReference type="Pfam" id="PF03992">
    <property type="entry name" value="ABM"/>
    <property type="match status" value="1"/>
</dbReference>
<dbReference type="PANTHER" id="PTHR33336">
    <property type="entry name" value="QUINOL MONOOXYGENASE YGIN-RELATED"/>
    <property type="match status" value="1"/>
</dbReference>
<dbReference type="RefSeq" id="WP_132079918.1">
    <property type="nucleotide sequence ID" value="NZ_DAIMLW010000087.1"/>
</dbReference>
<dbReference type="Gene3D" id="3.30.70.100">
    <property type="match status" value="1"/>
</dbReference>
<comment type="caution">
    <text evidence="2">The sequence shown here is derived from an EMBL/GenBank/DDBJ whole genome shotgun (WGS) entry which is preliminary data.</text>
</comment>